<dbReference type="Pfam" id="PF09969">
    <property type="entry name" value="DUF2203"/>
    <property type="match status" value="1"/>
</dbReference>
<accession>A0A6J4QS96</accession>
<dbReference type="AlphaFoldDB" id="A0A6J4QS96"/>
<evidence type="ECO:0000313" key="1">
    <source>
        <dbReference type="EMBL" id="CAA9450515.1"/>
    </source>
</evidence>
<dbReference type="EMBL" id="CADCVH010000026">
    <property type="protein sequence ID" value="CAA9450515.1"/>
    <property type="molecule type" value="Genomic_DNA"/>
</dbReference>
<organism evidence="1">
    <name type="scientific">uncultured Rubrobacteraceae bacterium</name>
    <dbReference type="NCBI Taxonomy" id="349277"/>
    <lineage>
        <taxon>Bacteria</taxon>
        <taxon>Bacillati</taxon>
        <taxon>Actinomycetota</taxon>
        <taxon>Rubrobacteria</taxon>
        <taxon>Rubrobacterales</taxon>
        <taxon>Rubrobacteraceae</taxon>
        <taxon>environmental samples</taxon>
    </lineage>
</organism>
<name>A0A6J4QS96_9ACTN</name>
<sequence>MQPDFPRLFTVEEANGLLPKLKELLADVSVHRDAMREKAPHMEPILRAAGSNGGGRIGSEYGVEAYRLYLAIEAIREEGVLLKDLDTGLLDFPHERGGRVVFLCWHPPEEDIRFWHEIEAGYPGRQPL</sequence>
<proteinExistence type="predicted"/>
<reference evidence="1" key="1">
    <citation type="submission" date="2020-02" db="EMBL/GenBank/DDBJ databases">
        <authorList>
            <person name="Meier V. D."/>
        </authorList>
    </citation>
    <scope>NUCLEOTIDE SEQUENCE</scope>
    <source>
        <strain evidence="1">AVDCRST_MAG02</strain>
    </source>
</reference>
<gene>
    <name evidence="1" type="ORF">AVDCRST_MAG02-846</name>
</gene>
<evidence type="ECO:0008006" key="2">
    <source>
        <dbReference type="Google" id="ProtNLM"/>
    </source>
</evidence>
<protein>
    <recommendedName>
        <fullName evidence="2">DUF2203 domain-containing protein</fullName>
    </recommendedName>
</protein>
<dbReference type="PIRSF" id="PIRSF016498">
    <property type="entry name" value="UCP016498"/>
    <property type="match status" value="1"/>
</dbReference>
<dbReference type="InterPro" id="IPR018699">
    <property type="entry name" value="DUF2203"/>
</dbReference>